<dbReference type="InterPro" id="IPR029063">
    <property type="entry name" value="SAM-dependent_MTases_sf"/>
</dbReference>
<keyword evidence="2 8" id="KW-0489">Methyltransferase</keyword>
<accession>A0A7C5X368</accession>
<evidence type="ECO:0000256" key="4">
    <source>
        <dbReference type="ARBA" id="ARBA00022691"/>
    </source>
</evidence>
<keyword evidence="3 8" id="KW-0808">Transferase</keyword>
<evidence type="ECO:0000256" key="3">
    <source>
        <dbReference type="ARBA" id="ARBA00022679"/>
    </source>
</evidence>
<evidence type="ECO:0000256" key="2">
    <source>
        <dbReference type="ARBA" id="ARBA00022603"/>
    </source>
</evidence>
<dbReference type="SUPFAM" id="SSF53335">
    <property type="entry name" value="S-adenosyl-L-methionine-dependent methyltransferases"/>
    <property type="match status" value="1"/>
</dbReference>
<feature type="domain" description="DUF7884" evidence="7">
    <location>
        <begin position="9"/>
        <end position="73"/>
    </location>
</feature>
<dbReference type="CDD" id="cd02440">
    <property type="entry name" value="AdoMet_MTases"/>
    <property type="match status" value="1"/>
</dbReference>
<protein>
    <submittedName>
        <fullName evidence="8">Methyltransferase domain-containing protein</fullName>
    </submittedName>
</protein>
<feature type="binding site" evidence="6">
    <location>
        <begin position="220"/>
        <end position="221"/>
    </location>
    <ligand>
        <name>S-adenosyl-L-methionine</name>
        <dbReference type="ChEBI" id="CHEBI:59789"/>
    </ligand>
</feature>
<dbReference type="GO" id="GO:0008168">
    <property type="term" value="F:methyltransferase activity"/>
    <property type="evidence" value="ECO:0007669"/>
    <property type="project" value="UniProtKB-KW"/>
</dbReference>
<dbReference type="GO" id="GO:0032259">
    <property type="term" value="P:methylation"/>
    <property type="evidence" value="ECO:0007669"/>
    <property type="project" value="UniProtKB-KW"/>
</dbReference>
<dbReference type="PANTHER" id="PTHR43667:SF1">
    <property type="entry name" value="CYCLOPROPANE-FATTY-ACYL-PHOSPHOLIPID SYNTHASE"/>
    <property type="match status" value="1"/>
</dbReference>
<keyword evidence="5" id="KW-0443">Lipid metabolism</keyword>
<name>A0A7C5X368_9AQUI</name>
<dbReference type="InterPro" id="IPR003333">
    <property type="entry name" value="CMAS"/>
</dbReference>
<reference evidence="8" key="1">
    <citation type="journal article" date="2020" name="mSystems">
        <title>Genome- and Community-Level Interaction Insights into Carbon Utilization and Element Cycling Functions of Hydrothermarchaeota in Hydrothermal Sediment.</title>
        <authorList>
            <person name="Zhou Z."/>
            <person name="Liu Y."/>
            <person name="Xu W."/>
            <person name="Pan J."/>
            <person name="Luo Z.H."/>
            <person name="Li M."/>
        </authorList>
    </citation>
    <scope>NUCLEOTIDE SEQUENCE [LARGE SCALE GENOMIC DNA]</scope>
    <source>
        <strain evidence="8">SpSt-114</strain>
    </source>
</reference>
<comment type="similarity">
    <text evidence="1">Belongs to the CFA/CMAS family.</text>
</comment>
<evidence type="ECO:0000256" key="5">
    <source>
        <dbReference type="ARBA" id="ARBA00023098"/>
    </source>
</evidence>
<organism evidence="8">
    <name type="scientific">Thermocrinis ruber</name>
    <dbReference type="NCBI Taxonomy" id="75906"/>
    <lineage>
        <taxon>Bacteria</taxon>
        <taxon>Pseudomonadati</taxon>
        <taxon>Aquificota</taxon>
        <taxon>Aquificia</taxon>
        <taxon>Aquificales</taxon>
        <taxon>Aquificaceae</taxon>
        <taxon>Thermocrinis</taxon>
    </lineage>
</organism>
<proteinExistence type="inferred from homology"/>
<dbReference type="AlphaFoldDB" id="A0A7C5X368"/>
<dbReference type="InterPro" id="IPR050723">
    <property type="entry name" value="CFA/CMAS"/>
</dbReference>
<keyword evidence="4" id="KW-0949">S-adenosyl-L-methionine</keyword>
<sequence length="393" mass="46025">MVEDLVKSLAKFVEGGLSVELYDGRVIGDGKCKVVVKDPKVIRDVIKDPEMGFGEHYMKGDIQIIGDLEKFLRGCMKYLEDEGEKLRFMPLRSLLKVLGLLKFIEEKEVQRHYDLGNDFYSLWLDSSMTYSCAFFKSPDCTLEEAQEEKRRIIYEKLQLSEGDRLLDIGCGWGSIILESAKLYPITAVGITLSKNQYEYVKERIKEERLEGRVEVYLMHYEDLPKLGLKFNKVVSVGMFEHVGKGRHRKFFEVVSKIMEDGGLFLLHTIGKVHPSSQSRWIRKYIFPGGYLPSIEEVLRAVRHLDFNLIDIDDWRLHYYFTLKEWLRRFYSVGDYVKEKYGEEFFRMWELYLVASAVSFYNGSNHLFQFLFSKGVVNNYPVMRRSFLQPLLMA</sequence>
<gene>
    <name evidence="8" type="ORF">ENN04_05285</name>
</gene>
<evidence type="ECO:0000313" key="8">
    <source>
        <dbReference type="EMBL" id="HHO74037.1"/>
    </source>
</evidence>
<dbReference type="EMBL" id="DSAC01000064">
    <property type="protein sequence ID" value="HHO74037.1"/>
    <property type="molecule type" value="Genomic_DNA"/>
</dbReference>
<evidence type="ECO:0000256" key="6">
    <source>
        <dbReference type="PIRSR" id="PIRSR003085-2"/>
    </source>
</evidence>
<comment type="caution">
    <text evidence="8">The sequence shown here is derived from an EMBL/GenBank/DDBJ whole genome shotgun (WGS) entry which is preliminary data.</text>
</comment>
<feature type="binding site" evidence="6">
    <location>
        <begin position="130"/>
        <end position="131"/>
    </location>
    <ligand>
        <name>S-adenosyl-L-methionine</name>
        <dbReference type="ChEBI" id="CHEBI:59789"/>
    </ligand>
</feature>
<feature type="binding site" evidence="6">
    <location>
        <begin position="165"/>
        <end position="173"/>
    </location>
    <ligand>
        <name>S-adenosyl-L-methionine</name>
        <dbReference type="ChEBI" id="CHEBI:59789"/>
    </ligand>
</feature>
<dbReference type="PANTHER" id="PTHR43667">
    <property type="entry name" value="CYCLOPROPANE-FATTY-ACYL-PHOSPHOLIPID SYNTHASE"/>
    <property type="match status" value="1"/>
</dbReference>
<dbReference type="Pfam" id="PF25371">
    <property type="entry name" value="DUF7884"/>
    <property type="match status" value="1"/>
</dbReference>
<dbReference type="Gene3D" id="3.40.50.150">
    <property type="entry name" value="Vaccinia Virus protein VP39"/>
    <property type="match status" value="1"/>
</dbReference>
<feature type="binding site" evidence="6">
    <location>
        <begin position="191"/>
        <end position="196"/>
    </location>
    <ligand>
        <name>S-adenosyl-L-methionine</name>
        <dbReference type="ChEBI" id="CHEBI:59789"/>
    </ligand>
</feature>
<evidence type="ECO:0000256" key="1">
    <source>
        <dbReference type="ARBA" id="ARBA00010815"/>
    </source>
</evidence>
<dbReference type="PIRSF" id="PIRSF003085">
    <property type="entry name" value="CMAS"/>
    <property type="match status" value="1"/>
</dbReference>
<dbReference type="Pfam" id="PF02353">
    <property type="entry name" value="CMAS"/>
    <property type="match status" value="1"/>
</dbReference>
<dbReference type="GO" id="GO:0008610">
    <property type="term" value="P:lipid biosynthetic process"/>
    <property type="evidence" value="ECO:0007669"/>
    <property type="project" value="InterPro"/>
</dbReference>
<dbReference type="InterPro" id="IPR057206">
    <property type="entry name" value="DUF7884"/>
</dbReference>
<evidence type="ECO:0000259" key="7">
    <source>
        <dbReference type="Pfam" id="PF25371"/>
    </source>
</evidence>